<keyword evidence="9 15" id="KW-0521">NADP</keyword>
<organism evidence="18 19">
    <name type="scientific">Bacillus seohaeanensis</name>
    <dbReference type="NCBI Taxonomy" id="284580"/>
    <lineage>
        <taxon>Bacteria</taxon>
        <taxon>Bacillati</taxon>
        <taxon>Bacillota</taxon>
        <taxon>Bacilli</taxon>
        <taxon>Bacillales</taxon>
        <taxon>Bacillaceae</taxon>
        <taxon>Bacillus</taxon>
    </lineage>
</organism>
<dbReference type="CDD" id="cd06184">
    <property type="entry name" value="flavohem_like_fad_nad_binding"/>
    <property type="match status" value="1"/>
</dbReference>
<dbReference type="InterPro" id="IPR017938">
    <property type="entry name" value="Riboflavin_synthase-like_b-brl"/>
</dbReference>
<evidence type="ECO:0000313" key="18">
    <source>
        <dbReference type="EMBL" id="MFD2680097.1"/>
    </source>
</evidence>
<evidence type="ECO:0000256" key="12">
    <source>
        <dbReference type="ARBA" id="ARBA00023027"/>
    </source>
</evidence>
<comment type="similarity">
    <text evidence="2 15">Belongs to the globin family. Two-domain flavohemoproteins subfamily.</text>
</comment>
<dbReference type="HAMAP" id="MF_01252">
    <property type="entry name" value="Hmp"/>
    <property type="match status" value="1"/>
</dbReference>
<dbReference type="InterPro" id="IPR009050">
    <property type="entry name" value="Globin-like_sf"/>
</dbReference>
<dbReference type="Gene3D" id="2.40.30.10">
    <property type="entry name" value="Translation factors"/>
    <property type="match status" value="1"/>
</dbReference>
<feature type="site" description="Influences the redox potential of the prosthetic heme and FAD groups" evidence="15">
    <location>
        <position position="84"/>
    </location>
</feature>
<evidence type="ECO:0000256" key="11">
    <source>
        <dbReference type="ARBA" id="ARBA00023004"/>
    </source>
</evidence>
<comment type="function">
    <text evidence="15">Is involved in NO detoxification in an aerobic process, termed nitric oxide dioxygenase (NOD) reaction that utilizes O(2) and NAD(P)H to convert NO to nitrate, which protects the bacterium from various noxious nitrogen compounds. Therefore, plays a central role in the inducible response to nitrosative stress.</text>
</comment>
<feature type="binding site" evidence="15">
    <location>
        <begin position="390"/>
        <end position="393"/>
    </location>
    <ligand>
        <name>FAD</name>
        <dbReference type="ChEBI" id="CHEBI:57692"/>
    </ligand>
</feature>
<evidence type="ECO:0000256" key="1">
    <source>
        <dbReference type="ARBA" id="ARBA00006401"/>
    </source>
</evidence>
<evidence type="ECO:0000256" key="3">
    <source>
        <dbReference type="ARBA" id="ARBA00022448"/>
    </source>
</evidence>
<dbReference type="Pfam" id="PF00970">
    <property type="entry name" value="FAD_binding_6"/>
    <property type="match status" value="1"/>
</dbReference>
<dbReference type="SUPFAM" id="SSF63380">
    <property type="entry name" value="Riboflavin synthase domain-like"/>
    <property type="match status" value="1"/>
</dbReference>
<reference evidence="19" key="1">
    <citation type="journal article" date="2019" name="Int. J. Syst. Evol. Microbiol.">
        <title>The Global Catalogue of Microorganisms (GCM) 10K type strain sequencing project: providing services to taxonomists for standard genome sequencing and annotation.</title>
        <authorList>
            <consortium name="The Broad Institute Genomics Platform"/>
            <consortium name="The Broad Institute Genome Sequencing Center for Infectious Disease"/>
            <person name="Wu L."/>
            <person name="Ma J."/>
        </authorList>
    </citation>
    <scope>NUCLEOTIDE SEQUENCE [LARGE SCALE GENOMIC DNA]</scope>
    <source>
        <strain evidence="19">KCTC 3913</strain>
    </source>
</reference>
<keyword evidence="10 15" id="KW-0560">Oxidoreductase</keyword>
<dbReference type="NCBIfam" id="NF009805">
    <property type="entry name" value="PRK13289.1"/>
    <property type="match status" value="1"/>
</dbReference>
<keyword evidence="11 15" id="KW-0408">Iron</keyword>
<keyword evidence="8 15" id="KW-0274">FAD</keyword>
<comment type="caution">
    <text evidence="18">The sequence shown here is derived from an EMBL/GenBank/DDBJ whole genome shotgun (WGS) entry which is preliminary data.</text>
</comment>
<dbReference type="Proteomes" id="UP001597506">
    <property type="component" value="Unassembled WGS sequence"/>
</dbReference>
<dbReference type="InterPro" id="IPR012292">
    <property type="entry name" value="Globin/Proto"/>
</dbReference>
<keyword evidence="6 15" id="KW-0285">Flavoprotein</keyword>
<comment type="catalytic activity">
    <reaction evidence="14 15">
        <text>2 nitric oxide + NADPH + 2 O2 = 2 nitrate + NADP(+) + H(+)</text>
        <dbReference type="Rhea" id="RHEA:19465"/>
        <dbReference type="ChEBI" id="CHEBI:15378"/>
        <dbReference type="ChEBI" id="CHEBI:15379"/>
        <dbReference type="ChEBI" id="CHEBI:16480"/>
        <dbReference type="ChEBI" id="CHEBI:17632"/>
        <dbReference type="ChEBI" id="CHEBI:57783"/>
        <dbReference type="ChEBI" id="CHEBI:58349"/>
        <dbReference type="EC" id="1.14.12.17"/>
    </reaction>
</comment>
<proteinExistence type="inferred from homology"/>
<evidence type="ECO:0000256" key="6">
    <source>
        <dbReference type="ARBA" id="ARBA00022630"/>
    </source>
</evidence>
<feature type="region of interest" description="Reductase" evidence="15">
    <location>
        <begin position="149"/>
        <end position="407"/>
    </location>
</feature>
<feature type="active site" description="Charge relay system" evidence="15">
    <location>
        <position position="137"/>
    </location>
</feature>
<dbReference type="SUPFAM" id="SSF52343">
    <property type="entry name" value="Ferredoxin reductase-like, C-terminal NADP-linked domain"/>
    <property type="match status" value="1"/>
</dbReference>
<evidence type="ECO:0000256" key="4">
    <source>
        <dbReference type="ARBA" id="ARBA00022617"/>
    </source>
</evidence>
<evidence type="ECO:0000259" key="17">
    <source>
        <dbReference type="PROSITE" id="PS51384"/>
    </source>
</evidence>
<name>A0ABW5RN28_9BACI</name>
<keyword evidence="12 15" id="KW-0520">NAD</keyword>
<evidence type="ECO:0000256" key="2">
    <source>
        <dbReference type="ARBA" id="ARBA00008414"/>
    </source>
</evidence>
<evidence type="ECO:0000259" key="16">
    <source>
        <dbReference type="PROSITE" id="PS01033"/>
    </source>
</evidence>
<feature type="active site" description="Charge relay system" evidence="15">
    <location>
        <position position="95"/>
    </location>
</feature>
<accession>A0ABW5RN28</accession>
<dbReference type="GO" id="GO:0008941">
    <property type="term" value="F:nitric oxide dioxygenase NAD(P)H activity"/>
    <property type="evidence" value="ECO:0007669"/>
    <property type="project" value="UniProtKB-EC"/>
</dbReference>
<gene>
    <name evidence="18" type="primary">hmpA</name>
    <name evidence="15" type="synonym">hmp</name>
    <name evidence="18" type="ORF">ACFSUL_04960</name>
</gene>
<evidence type="ECO:0000256" key="15">
    <source>
        <dbReference type="HAMAP-Rule" id="MF_01252"/>
    </source>
</evidence>
<evidence type="ECO:0000256" key="13">
    <source>
        <dbReference type="ARBA" id="ARBA00048649"/>
    </source>
</evidence>
<dbReference type="PANTHER" id="PTHR43396">
    <property type="entry name" value="FLAVOHEMOPROTEIN"/>
    <property type="match status" value="1"/>
</dbReference>
<feature type="binding site" evidence="15">
    <location>
        <begin position="206"/>
        <end position="209"/>
    </location>
    <ligand>
        <name>FAD</name>
        <dbReference type="ChEBI" id="CHEBI:57692"/>
    </ligand>
</feature>
<feature type="binding site" evidence="15">
    <location>
        <position position="190"/>
    </location>
    <ligand>
        <name>FAD</name>
        <dbReference type="ChEBI" id="CHEBI:57692"/>
    </ligand>
</feature>
<dbReference type="Gene3D" id="3.40.50.80">
    <property type="entry name" value="Nucleotide-binding domain of ferredoxin-NADP reductase (FNR) module"/>
    <property type="match status" value="1"/>
</dbReference>
<keyword evidence="7 15" id="KW-0479">Metal-binding</keyword>
<dbReference type="InterPro" id="IPR000971">
    <property type="entry name" value="Globin"/>
</dbReference>
<dbReference type="Pfam" id="PF00042">
    <property type="entry name" value="Globin"/>
    <property type="match status" value="1"/>
</dbReference>
<comment type="cofactor">
    <cofactor evidence="15">
        <name>heme b</name>
        <dbReference type="ChEBI" id="CHEBI:60344"/>
    </cofactor>
    <text evidence="15">Binds 1 heme b (iron(II)-protoporphyrin IX) group per subunit.</text>
</comment>
<evidence type="ECO:0000256" key="10">
    <source>
        <dbReference type="ARBA" id="ARBA00023002"/>
    </source>
</evidence>
<dbReference type="InterPro" id="IPR008333">
    <property type="entry name" value="Cbr1-like_FAD-bd_dom"/>
</dbReference>
<dbReference type="InterPro" id="IPR023950">
    <property type="entry name" value="Hmp"/>
</dbReference>
<feature type="binding site" description="proximal binding residue" evidence="15">
    <location>
        <position position="85"/>
    </location>
    <ligand>
        <name>heme b</name>
        <dbReference type="ChEBI" id="CHEBI:60344"/>
    </ligand>
    <ligandPart>
        <name>Fe</name>
        <dbReference type="ChEBI" id="CHEBI:18248"/>
    </ligandPart>
</feature>
<dbReference type="InterPro" id="IPR039261">
    <property type="entry name" value="FNR_nucleotide-bd"/>
</dbReference>
<feature type="site" description="Involved in heme-bound ligand stabilization and O-O bond activation" evidence="15">
    <location>
        <position position="29"/>
    </location>
</feature>
<dbReference type="InterPro" id="IPR001433">
    <property type="entry name" value="OxRdtase_FAD/NAD-bd"/>
</dbReference>
<evidence type="ECO:0000256" key="5">
    <source>
        <dbReference type="ARBA" id="ARBA00022621"/>
    </source>
</evidence>
<dbReference type="PANTHER" id="PTHR43396:SF3">
    <property type="entry name" value="FLAVOHEMOPROTEIN"/>
    <property type="match status" value="1"/>
</dbReference>
<evidence type="ECO:0000256" key="8">
    <source>
        <dbReference type="ARBA" id="ARBA00022827"/>
    </source>
</evidence>
<comment type="cofactor">
    <cofactor evidence="15">
        <name>FAD</name>
        <dbReference type="ChEBI" id="CHEBI:57692"/>
    </cofactor>
    <text evidence="15">Binds 1 FAD per subunit.</text>
</comment>
<keyword evidence="19" id="KW-1185">Reference proteome</keyword>
<dbReference type="InterPro" id="IPR017927">
    <property type="entry name" value="FAD-bd_FR_type"/>
</dbReference>
<dbReference type="EC" id="1.14.12.17" evidence="15"/>
<dbReference type="CDD" id="cd14777">
    <property type="entry name" value="Yhb1-globin-like"/>
    <property type="match status" value="1"/>
</dbReference>
<keyword evidence="5 15" id="KW-0561">Oxygen transport</keyword>
<dbReference type="PRINTS" id="PR00410">
    <property type="entry name" value="PHEHYDRXLASE"/>
</dbReference>
<comment type="similarity">
    <text evidence="1 15">In the C-terminal section; belongs to the flavoprotein pyridine nucleotide cytochrome reductase family.</text>
</comment>
<evidence type="ECO:0000313" key="19">
    <source>
        <dbReference type="Proteomes" id="UP001597506"/>
    </source>
</evidence>
<protein>
    <recommendedName>
        <fullName evidence="15">Flavohemoprotein</fullName>
    </recommendedName>
    <alternativeName>
        <fullName evidence="15">Flavohemoglobin</fullName>
    </alternativeName>
    <alternativeName>
        <fullName evidence="15">Hemoglobin-like protein</fullName>
    </alternativeName>
    <alternativeName>
        <fullName evidence="15">Nitric oxide dioxygenase</fullName>
        <shortName evidence="15">NO oxygenase</shortName>
        <shortName evidence="15">NOD</shortName>
        <ecNumber evidence="15">1.14.12.17</ecNumber>
    </alternativeName>
</protein>
<dbReference type="PRINTS" id="PR00371">
    <property type="entry name" value="FPNCR"/>
</dbReference>
<dbReference type="Gene3D" id="1.10.490.10">
    <property type="entry name" value="Globins"/>
    <property type="match status" value="1"/>
</dbReference>
<feature type="binding site" evidence="15">
    <location>
        <begin position="275"/>
        <end position="280"/>
    </location>
    <ligand>
        <name>NADP(+)</name>
        <dbReference type="ChEBI" id="CHEBI:58349"/>
    </ligand>
</feature>
<dbReference type="RefSeq" id="WP_377933258.1">
    <property type="nucleotide sequence ID" value="NZ_JBHUMF010000012.1"/>
</dbReference>
<dbReference type="EMBL" id="JBHUMF010000012">
    <property type="protein sequence ID" value="MFD2680097.1"/>
    <property type="molecule type" value="Genomic_DNA"/>
</dbReference>
<keyword evidence="4 15" id="KW-0349">Heme</keyword>
<sequence>MLSQKSIDIVKSTAPVLEVKGVEITTCFYQMLFSNHPELLNIFNHANQKQGRQQTALANTVYAAAQHIDQLEVLLPAVKQIAHKHRSLGIKPEHYPIVGKYLLKAIKEVLGDAATDDILKAWEEAYGVIAQVFIDIEEEMYKETESKQAGYRGFKEFFVAKKVEESDVITSFYLKPKDGGSVPTYQPGQYITVRLRVDEEEYVLNRQYSLSSAPTKEYFRISVKREAENEPKGKVSNYLHDHINEGDSIDVSAPSGDFYLDIDETNKKAALISGGVGITPMLSMLDTIAQKTPERKTAFIHAARNAKVHAFKEDVKELVAKLDAGELCFVYEDKNETDAHFTGYVNKEVLAKYVDDNTDCYVCGPVPFMKAVVSALREMGMKEENIHFEFFGPAMDMAPEQKETVNQ</sequence>
<dbReference type="SUPFAM" id="SSF46458">
    <property type="entry name" value="Globin-like"/>
    <property type="match status" value="1"/>
</dbReference>
<evidence type="ECO:0000256" key="14">
    <source>
        <dbReference type="ARBA" id="ARBA00049433"/>
    </source>
</evidence>
<comment type="domain">
    <text evidence="15">Consists of two distinct domains; an N-terminal heme-containing oxygen-binding domain and a C-terminal reductase domain with binding sites for FAD and NAD(P)H.</text>
</comment>
<evidence type="ECO:0000256" key="9">
    <source>
        <dbReference type="ARBA" id="ARBA00022857"/>
    </source>
</evidence>
<feature type="domain" description="Globin" evidence="16">
    <location>
        <begin position="1"/>
        <end position="138"/>
    </location>
</feature>
<evidence type="ECO:0000256" key="7">
    <source>
        <dbReference type="ARBA" id="ARBA00022723"/>
    </source>
</evidence>
<dbReference type="Pfam" id="PF00175">
    <property type="entry name" value="NAD_binding_1"/>
    <property type="match status" value="1"/>
</dbReference>
<feature type="site" description="Influences the redox potential of the prosthetic heme and FAD groups" evidence="15">
    <location>
        <position position="389"/>
    </location>
</feature>
<keyword evidence="3 15" id="KW-0813">Transport</keyword>
<keyword evidence="15" id="KW-0216">Detoxification</keyword>
<dbReference type="PROSITE" id="PS01033">
    <property type="entry name" value="GLOBIN"/>
    <property type="match status" value="1"/>
</dbReference>
<feature type="domain" description="FAD-binding FR-type" evidence="17">
    <location>
        <begin position="152"/>
        <end position="261"/>
    </location>
</feature>
<dbReference type="PROSITE" id="PS51384">
    <property type="entry name" value="FAD_FR"/>
    <property type="match status" value="1"/>
</dbReference>
<comment type="catalytic activity">
    <reaction evidence="13 15">
        <text>2 nitric oxide + NADH + 2 O2 = 2 nitrate + NAD(+) + H(+)</text>
        <dbReference type="Rhea" id="RHEA:19469"/>
        <dbReference type="ChEBI" id="CHEBI:15378"/>
        <dbReference type="ChEBI" id="CHEBI:15379"/>
        <dbReference type="ChEBI" id="CHEBI:16480"/>
        <dbReference type="ChEBI" id="CHEBI:17632"/>
        <dbReference type="ChEBI" id="CHEBI:57540"/>
        <dbReference type="ChEBI" id="CHEBI:57945"/>
        <dbReference type="EC" id="1.14.12.17"/>
    </reaction>
</comment>
<dbReference type="InterPro" id="IPR001709">
    <property type="entry name" value="Flavoprot_Pyr_Nucl_cyt_Rdtase"/>
</dbReference>